<evidence type="ECO:0000313" key="2">
    <source>
        <dbReference type="EMBL" id="SUZ91419.1"/>
    </source>
</evidence>
<evidence type="ECO:0000256" key="1">
    <source>
        <dbReference type="SAM" id="Phobius"/>
    </source>
</evidence>
<feature type="transmembrane region" description="Helical" evidence="1">
    <location>
        <begin position="20"/>
        <end position="38"/>
    </location>
</feature>
<keyword evidence="1" id="KW-0472">Membrane</keyword>
<dbReference type="EMBL" id="UINC01001973">
    <property type="protein sequence ID" value="SUZ91419.1"/>
    <property type="molecule type" value="Genomic_DNA"/>
</dbReference>
<sequence>MADEGSSGDIVESTLSQNVYVLIWTIASLVSFAIFVVYF</sequence>
<keyword evidence="1" id="KW-1133">Transmembrane helix</keyword>
<keyword evidence="1" id="KW-0812">Transmembrane</keyword>
<protein>
    <submittedName>
        <fullName evidence="2">Uncharacterized protein</fullName>
    </submittedName>
</protein>
<name>A0A381RKF9_9ZZZZ</name>
<gene>
    <name evidence="2" type="ORF">METZ01_LOCUS44273</name>
</gene>
<accession>A0A381RKF9</accession>
<proteinExistence type="predicted"/>
<dbReference type="AlphaFoldDB" id="A0A381RKF9"/>
<reference evidence="2" key="1">
    <citation type="submission" date="2018-05" db="EMBL/GenBank/DDBJ databases">
        <authorList>
            <person name="Lanie J.A."/>
            <person name="Ng W.-L."/>
            <person name="Kazmierczak K.M."/>
            <person name="Andrzejewski T.M."/>
            <person name="Davidsen T.M."/>
            <person name="Wayne K.J."/>
            <person name="Tettelin H."/>
            <person name="Glass J.I."/>
            <person name="Rusch D."/>
            <person name="Podicherti R."/>
            <person name="Tsui H.-C.T."/>
            <person name="Winkler M.E."/>
        </authorList>
    </citation>
    <scope>NUCLEOTIDE SEQUENCE</scope>
</reference>
<organism evidence="2">
    <name type="scientific">marine metagenome</name>
    <dbReference type="NCBI Taxonomy" id="408172"/>
    <lineage>
        <taxon>unclassified sequences</taxon>
        <taxon>metagenomes</taxon>
        <taxon>ecological metagenomes</taxon>
    </lineage>
</organism>